<sequence>MVPLTIDDRFLSAYLLYGSSLMLKTFAMSFLTVRKRVANKALPSSEDYGKDNTKPVPVNPDVERVRRAHLNDLENIPIFMIVALLYGLSGEPVARGIWCLRIFTGARFLHTIAYLNGISAPRALSFLGGSVCTAVLGFSVLYSAVKTGVF</sequence>
<gene>
    <name evidence="18" type="primary">Mgst1</name>
    <name evidence="18" type="ORF">AWC38_SpisGene7074</name>
</gene>
<feature type="transmembrane region" description="Helical" evidence="17">
    <location>
        <begin position="123"/>
        <end position="145"/>
    </location>
</feature>
<comment type="caution">
    <text evidence="18">The sequence shown here is derived from an EMBL/GenBank/DDBJ whole genome shotgun (WGS) entry which is preliminary data.</text>
</comment>
<dbReference type="PANTHER" id="PTHR10689">
    <property type="entry name" value="MICROSOMAL GLUTATHIONE S-TRANSFERASE 1"/>
    <property type="match status" value="1"/>
</dbReference>
<comment type="subunit">
    <text evidence="14">Homotrimer; The trimer binds only one molecule of glutathione.</text>
</comment>
<proteinExistence type="inferred from homology"/>
<dbReference type="InterPro" id="IPR040162">
    <property type="entry name" value="MGST1-like"/>
</dbReference>
<evidence type="ECO:0000256" key="4">
    <source>
        <dbReference type="ARBA" id="ARBA00010459"/>
    </source>
</evidence>
<evidence type="ECO:0000313" key="19">
    <source>
        <dbReference type="Proteomes" id="UP000225706"/>
    </source>
</evidence>
<accession>A0A2B4SHY5</accession>
<keyword evidence="6 18" id="KW-0808">Transferase</keyword>
<keyword evidence="19" id="KW-1185">Reference proteome</keyword>
<keyword evidence="7 17" id="KW-0812">Transmembrane</keyword>
<evidence type="ECO:0000256" key="11">
    <source>
        <dbReference type="ARBA" id="ARBA00022990"/>
    </source>
</evidence>
<evidence type="ECO:0000256" key="9">
    <source>
        <dbReference type="ARBA" id="ARBA00022824"/>
    </source>
</evidence>
<feature type="transmembrane region" description="Helical" evidence="17">
    <location>
        <begin position="12"/>
        <end position="33"/>
    </location>
</feature>
<dbReference type="InterPro" id="IPR023352">
    <property type="entry name" value="MAPEG-like_dom_sf"/>
</dbReference>
<dbReference type="Proteomes" id="UP000225706">
    <property type="component" value="Unassembled WGS sequence"/>
</dbReference>
<comment type="subcellular location">
    <subcellularLocation>
        <location evidence="3">Endoplasmic reticulum membrane</location>
        <topology evidence="3">Multi-pass membrane protein</topology>
    </subcellularLocation>
    <subcellularLocation>
        <location evidence="2">Mitochondrion outer membrane</location>
    </subcellularLocation>
</comment>
<evidence type="ECO:0000256" key="5">
    <source>
        <dbReference type="ARBA" id="ARBA00012452"/>
    </source>
</evidence>
<keyword evidence="9" id="KW-0256">Endoplasmic reticulum</keyword>
<keyword evidence="12" id="KW-0496">Mitochondrion</keyword>
<evidence type="ECO:0000256" key="12">
    <source>
        <dbReference type="ARBA" id="ARBA00023128"/>
    </source>
</evidence>
<evidence type="ECO:0000256" key="10">
    <source>
        <dbReference type="ARBA" id="ARBA00022989"/>
    </source>
</evidence>
<dbReference type="GO" id="GO:0004364">
    <property type="term" value="F:glutathione transferase activity"/>
    <property type="evidence" value="ECO:0007669"/>
    <property type="project" value="UniProtKB-EC"/>
</dbReference>
<evidence type="ECO:0000256" key="17">
    <source>
        <dbReference type="SAM" id="Phobius"/>
    </source>
</evidence>
<dbReference type="GO" id="GO:0005789">
    <property type="term" value="C:endoplasmic reticulum membrane"/>
    <property type="evidence" value="ECO:0007669"/>
    <property type="project" value="UniProtKB-SubCell"/>
</dbReference>
<keyword evidence="8" id="KW-1000">Mitochondrion outer membrane</keyword>
<protein>
    <recommendedName>
        <fullName evidence="15">Microsomal glutathione S-transferase 1</fullName>
        <ecNumber evidence="5">2.5.1.18</ecNumber>
    </recommendedName>
</protein>
<evidence type="ECO:0000256" key="2">
    <source>
        <dbReference type="ARBA" id="ARBA00004294"/>
    </source>
</evidence>
<evidence type="ECO:0000256" key="6">
    <source>
        <dbReference type="ARBA" id="ARBA00022679"/>
    </source>
</evidence>
<dbReference type="SUPFAM" id="SSF161084">
    <property type="entry name" value="MAPEG domain-like"/>
    <property type="match status" value="1"/>
</dbReference>
<reference evidence="19" key="1">
    <citation type="journal article" date="2017" name="bioRxiv">
        <title>Comparative analysis of the genomes of Stylophora pistillata and Acropora digitifera provides evidence for extensive differences between species of corals.</title>
        <authorList>
            <person name="Voolstra C.R."/>
            <person name="Li Y."/>
            <person name="Liew Y.J."/>
            <person name="Baumgarten S."/>
            <person name="Zoccola D."/>
            <person name="Flot J.-F."/>
            <person name="Tambutte S."/>
            <person name="Allemand D."/>
            <person name="Aranda M."/>
        </authorList>
    </citation>
    <scope>NUCLEOTIDE SEQUENCE [LARGE SCALE GENOMIC DNA]</scope>
</reference>
<evidence type="ECO:0000256" key="7">
    <source>
        <dbReference type="ARBA" id="ARBA00022692"/>
    </source>
</evidence>
<dbReference type="PANTHER" id="PTHR10689:SF6">
    <property type="entry name" value="MICROSOMAL GLUTATHIONE S-TRANSFERASE 1"/>
    <property type="match status" value="1"/>
</dbReference>
<dbReference type="Gene3D" id="1.20.120.550">
    <property type="entry name" value="Membrane associated eicosanoid/glutathione metabolism-like domain"/>
    <property type="match status" value="1"/>
</dbReference>
<dbReference type="GO" id="GO:0005741">
    <property type="term" value="C:mitochondrial outer membrane"/>
    <property type="evidence" value="ECO:0007669"/>
    <property type="project" value="UniProtKB-SubCell"/>
</dbReference>
<evidence type="ECO:0000256" key="8">
    <source>
        <dbReference type="ARBA" id="ARBA00022787"/>
    </source>
</evidence>
<dbReference type="OrthoDB" id="193139at2759"/>
<comment type="function">
    <text evidence="1">Conjugation of reduced glutathione to a wide number of exogenous and endogenous hydrophobic electrophiles.</text>
</comment>
<dbReference type="Pfam" id="PF01124">
    <property type="entry name" value="MAPEG"/>
    <property type="match status" value="1"/>
</dbReference>
<keyword evidence="13 17" id="KW-0472">Membrane</keyword>
<evidence type="ECO:0000256" key="3">
    <source>
        <dbReference type="ARBA" id="ARBA00004477"/>
    </source>
</evidence>
<evidence type="ECO:0000256" key="14">
    <source>
        <dbReference type="ARBA" id="ARBA00038540"/>
    </source>
</evidence>
<dbReference type="EMBL" id="LSMT01000088">
    <property type="protein sequence ID" value="PFX28188.1"/>
    <property type="molecule type" value="Genomic_DNA"/>
</dbReference>
<evidence type="ECO:0000313" key="18">
    <source>
        <dbReference type="EMBL" id="PFX28188.1"/>
    </source>
</evidence>
<evidence type="ECO:0000256" key="15">
    <source>
        <dbReference type="ARBA" id="ARBA00039397"/>
    </source>
</evidence>
<dbReference type="EC" id="2.5.1.18" evidence="5"/>
<feature type="transmembrane region" description="Helical" evidence="17">
    <location>
        <begin position="73"/>
        <end position="89"/>
    </location>
</feature>
<evidence type="ECO:0000256" key="13">
    <source>
        <dbReference type="ARBA" id="ARBA00023136"/>
    </source>
</evidence>
<comment type="similarity">
    <text evidence="4">Belongs to the MAPEG family.</text>
</comment>
<dbReference type="AlphaFoldDB" id="A0A2B4SHY5"/>
<evidence type="ECO:0000256" key="16">
    <source>
        <dbReference type="ARBA" id="ARBA00049385"/>
    </source>
</evidence>
<dbReference type="InterPro" id="IPR001129">
    <property type="entry name" value="Membr-assoc_MAPEG"/>
</dbReference>
<name>A0A2B4SHY5_STYPI</name>
<organism evidence="18 19">
    <name type="scientific">Stylophora pistillata</name>
    <name type="common">Smooth cauliflower coral</name>
    <dbReference type="NCBI Taxonomy" id="50429"/>
    <lineage>
        <taxon>Eukaryota</taxon>
        <taxon>Metazoa</taxon>
        <taxon>Cnidaria</taxon>
        <taxon>Anthozoa</taxon>
        <taxon>Hexacorallia</taxon>
        <taxon>Scleractinia</taxon>
        <taxon>Astrocoeniina</taxon>
        <taxon>Pocilloporidae</taxon>
        <taxon>Stylophora</taxon>
    </lineage>
</organism>
<evidence type="ECO:0000256" key="1">
    <source>
        <dbReference type="ARBA" id="ARBA00003701"/>
    </source>
</evidence>
<keyword evidence="11" id="KW-0007">Acetylation</keyword>
<keyword evidence="10 17" id="KW-1133">Transmembrane helix</keyword>
<dbReference type="STRING" id="50429.A0A2B4SHY5"/>
<comment type="catalytic activity">
    <reaction evidence="16">
        <text>RX + glutathione = an S-substituted glutathione + a halide anion + H(+)</text>
        <dbReference type="Rhea" id="RHEA:16437"/>
        <dbReference type="ChEBI" id="CHEBI:15378"/>
        <dbReference type="ChEBI" id="CHEBI:16042"/>
        <dbReference type="ChEBI" id="CHEBI:17792"/>
        <dbReference type="ChEBI" id="CHEBI:57925"/>
        <dbReference type="ChEBI" id="CHEBI:90779"/>
        <dbReference type="EC" id="2.5.1.18"/>
    </reaction>
    <physiologicalReaction direction="left-to-right" evidence="16">
        <dbReference type="Rhea" id="RHEA:16438"/>
    </physiologicalReaction>
</comment>